<evidence type="ECO:0000313" key="3">
    <source>
        <dbReference type="Proteomes" id="UP000289738"/>
    </source>
</evidence>
<dbReference type="InterPro" id="IPR044824">
    <property type="entry name" value="MAIN-like"/>
</dbReference>
<name>A0A444XZ67_ARAHY</name>
<protein>
    <recommendedName>
        <fullName evidence="1">Aminotransferase-like plant mobile domain-containing protein</fullName>
    </recommendedName>
</protein>
<dbReference type="PANTHER" id="PTHR46033:SF8">
    <property type="entry name" value="PROTEIN MAINTENANCE OF MERISTEMS-LIKE"/>
    <property type="match status" value="1"/>
</dbReference>
<dbReference type="AlphaFoldDB" id="A0A444XZ67"/>
<accession>A0A444XZ67</accession>
<evidence type="ECO:0000259" key="1">
    <source>
        <dbReference type="Pfam" id="PF10536"/>
    </source>
</evidence>
<keyword evidence="3" id="KW-1185">Reference proteome</keyword>
<sequence>MYDETRIYRLNGVAHVAGNIDQEPTKIITCVRRQHNMSLRERIILYLETWFWVDKPLLSAFVERWRPETHTFHMPFEECSITLQDVAYQLGLPIDGKAVSGCLTDFENLMENGRPAWEWFRELFGELPPPNKVKQMTVHRHRGSC</sequence>
<dbReference type="InterPro" id="IPR019557">
    <property type="entry name" value="AminoTfrase-like_pln_mobile"/>
</dbReference>
<evidence type="ECO:0000313" key="2">
    <source>
        <dbReference type="EMBL" id="RYQ94947.1"/>
    </source>
</evidence>
<comment type="caution">
    <text evidence="2">The sequence shown here is derived from an EMBL/GenBank/DDBJ whole genome shotgun (WGS) entry which is preliminary data.</text>
</comment>
<reference evidence="2 3" key="1">
    <citation type="submission" date="2019-01" db="EMBL/GenBank/DDBJ databases">
        <title>Sequencing of cultivated peanut Arachis hypogaea provides insights into genome evolution and oil improvement.</title>
        <authorList>
            <person name="Chen X."/>
        </authorList>
    </citation>
    <scope>NUCLEOTIDE SEQUENCE [LARGE SCALE GENOMIC DNA]</scope>
    <source>
        <strain evidence="3">cv. Fuhuasheng</strain>
        <tissue evidence="2">Leaves</tissue>
    </source>
</reference>
<dbReference type="GO" id="GO:0010073">
    <property type="term" value="P:meristem maintenance"/>
    <property type="evidence" value="ECO:0007669"/>
    <property type="project" value="InterPro"/>
</dbReference>
<dbReference type="PANTHER" id="PTHR46033">
    <property type="entry name" value="PROTEIN MAIN-LIKE 2"/>
    <property type="match status" value="1"/>
</dbReference>
<gene>
    <name evidence="2" type="ORF">Ahy_B08g089919</name>
</gene>
<dbReference type="EMBL" id="SDMP01000018">
    <property type="protein sequence ID" value="RYQ94947.1"/>
    <property type="molecule type" value="Genomic_DNA"/>
</dbReference>
<dbReference type="Proteomes" id="UP000289738">
    <property type="component" value="Chromosome B08"/>
</dbReference>
<dbReference type="Pfam" id="PF10536">
    <property type="entry name" value="PMD"/>
    <property type="match status" value="1"/>
</dbReference>
<organism evidence="2 3">
    <name type="scientific">Arachis hypogaea</name>
    <name type="common">Peanut</name>
    <dbReference type="NCBI Taxonomy" id="3818"/>
    <lineage>
        <taxon>Eukaryota</taxon>
        <taxon>Viridiplantae</taxon>
        <taxon>Streptophyta</taxon>
        <taxon>Embryophyta</taxon>
        <taxon>Tracheophyta</taxon>
        <taxon>Spermatophyta</taxon>
        <taxon>Magnoliopsida</taxon>
        <taxon>eudicotyledons</taxon>
        <taxon>Gunneridae</taxon>
        <taxon>Pentapetalae</taxon>
        <taxon>rosids</taxon>
        <taxon>fabids</taxon>
        <taxon>Fabales</taxon>
        <taxon>Fabaceae</taxon>
        <taxon>Papilionoideae</taxon>
        <taxon>50 kb inversion clade</taxon>
        <taxon>dalbergioids sensu lato</taxon>
        <taxon>Dalbergieae</taxon>
        <taxon>Pterocarpus clade</taxon>
        <taxon>Arachis</taxon>
    </lineage>
</organism>
<proteinExistence type="predicted"/>
<feature type="domain" description="Aminotransferase-like plant mobile" evidence="1">
    <location>
        <begin position="53"/>
        <end position="104"/>
    </location>
</feature>